<dbReference type="Gene3D" id="3.40.50.300">
    <property type="entry name" value="P-loop containing nucleotide triphosphate hydrolases"/>
    <property type="match status" value="1"/>
</dbReference>
<name>A0A0S6W6P5_VECG1</name>
<dbReference type="InterPro" id="IPR025669">
    <property type="entry name" value="AAA_dom"/>
</dbReference>
<keyword evidence="3" id="KW-1185">Reference proteome</keyword>
<sequence>MKTFAFFNMKGGVGKTTAAVNLAYLAAQEGYRTLLWDLDAQGAATFHFPVTPTVQLKAKNFHKEKERLDRLIKTTDYTNLDLIPSNFKIRHLDVALGNLKKGTKLLSQFIKKLVPRYDYAFFDCPASLSLLAQSVFRASDILIIPMIPTILSVQTYEQMQRYLARHYQQKPQLIGFFSMVDQRKTLHREIIAQQQAKEQVFCQATIPNRSEIEKMGQHRAPLPAFNPNSQATKEFRMLWTEIKRRSDDLTLT</sequence>
<feature type="domain" description="AAA" evidence="1">
    <location>
        <begin position="1"/>
        <end position="168"/>
    </location>
</feature>
<organism evidence="2">
    <name type="scientific">Vecturithrix granuli</name>
    <dbReference type="NCBI Taxonomy" id="1499967"/>
    <lineage>
        <taxon>Bacteria</taxon>
        <taxon>Candidatus Moduliflexota</taxon>
        <taxon>Candidatus Vecturitrichia</taxon>
        <taxon>Candidatus Vecturitrichales</taxon>
        <taxon>Candidatus Vecturitrichaceae</taxon>
        <taxon>Candidatus Vecturithrix</taxon>
    </lineage>
</organism>
<gene>
    <name evidence="2" type="ORF">U27_02160</name>
</gene>
<proteinExistence type="predicted"/>
<evidence type="ECO:0000259" key="1">
    <source>
        <dbReference type="Pfam" id="PF13614"/>
    </source>
</evidence>
<dbReference type="Proteomes" id="UP000030661">
    <property type="component" value="Unassembled WGS sequence"/>
</dbReference>
<dbReference type="PANTHER" id="PTHR13696:SF52">
    <property type="entry name" value="PARA FAMILY PROTEIN CT_582"/>
    <property type="match status" value="1"/>
</dbReference>
<dbReference type="Pfam" id="PF13614">
    <property type="entry name" value="AAA_31"/>
    <property type="match status" value="1"/>
</dbReference>
<protein>
    <submittedName>
        <fullName evidence="2">ATPase, ParA family</fullName>
    </submittedName>
</protein>
<evidence type="ECO:0000313" key="2">
    <source>
        <dbReference type="EMBL" id="GAK55328.1"/>
    </source>
</evidence>
<dbReference type="InterPro" id="IPR027417">
    <property type="entry name" value="P-loop_NTPase"/>
</dbReference>
<dbReference type="SUPFAM" id="SSF52540">
    <property type="entry name" value="P-loop containing nucleoside triphosphate hydrolases"/>
    <property type="match status" value="1"/>
</dbReference>
<dbReference type="EMBL" id="DF820463">
    <property type="protein sequence ID" value="GAK55328.1"/>
    <property type="molecule type" value="Genomic_DNA"/>
</dbReference>
<dbReference type="PANTHER" id="PTHR13696">
    <property type="entry name" value="P-LOOP CONTAINING NUCLEOSIDE TRIPHOSPHATE HYDROLASE"/>
    <property type="match status" value="1"/>
</dbReference>
<dbReference type="CDD" id="cd02042">
    <property type="entry name" value="ParAB_family"/>
    <property type="match status" value="1"/>
</dbReference>
<dbReference type="AlphaFoldDB" id="A0A0S6W6P5"/>
<dbReference type="InterPro" id="IPR050678">
    <property type="entry name" value="DNA_Partitioning_ATPase"/>
</dbReference>
<dbReference type="HOGENOM" id="CLU_037612_1_4_0"/>
<dbReference type="PIRSF" id="PIRSF009320">
    <property type="entry name" value="Nuc_binding_HP_1000"/>
    <property type="match status" value="1"/>
</dbReference>
<dbReference type="STRING" id="1499967.U27_02160"/>
<accession>A0A0S6W6P5</accession>
<dbReference type="eggNOG" id="COG1192">
    <property type="taxonomic scope" value="Bacteria"/>
</dbReference>
<evidence type="ECO:0000313" key="3">
    <source>
        <dbReference type="Proteomes" id="UP000030661"/>
    </source>
</evidence>
<reference evidence="2" key="1">
    <citation type="journal article" date="2015" name="PeerJ">
        <title>First genomic representation of candidate bacterial phylum KSB3 points to enhanced environmental sensing as a trigger of wastewater bulking.</title>
        <authorList>
            <person name="Sekiguchi Y."/>
            <person name="Ohashi A."/>
            <person name="Parks D.H."/>
            <person name="Yamauchi T."/>
            <person name="Tyson G.W."/>
            <person name="Hugenholtz P."/>
        </authorList>
    </citation>
    <scope>NUCLEOTIDE SEQUENCE [LARGE SCALE GENOMIC DNA]</scope>
</reference>